<reference evidence="2" key="1">
    <citation type="journal article" date="2023" name="Plant Biotechnol. J.">
        <title>Chromosome-level wild Hevea brasiliensis genome provides new tools for genomic-assisted breeding and valuable loci to elevate rubber yield.</title>
        <authorList>
            <person name="Cheng H."/>
            <person name="Song X."/>
            <person name="Hu Y."/>
            <person name="Wu T."/>
            <person name="Yang Q."/>
            <person name="An Z."/>
            <person name="Feng S."/>
            <person name="Deng Z."/>
            <person name="Wu W."/>
            <person name="Zeng X."/>
            <person name="Tu M."/>
            <person name="Wang X."/>
            <person name="Huang H."/>
        </authorList>
    </citation>
    <scope>NUCLEOTIDE SEQUENCE</scope>
    <source>
        <strain evidence="2">MT/VB/25A 57/8</strain>
    </source>
</reference>
<accession>A0ABQ9MZS8</accession>
<keyword evidence="3" id="KW-1185">Reference proteome</keyword>
<evidence type="ECO:0000313" key="3">
    <source>
        <dbReference type="Proteomes" id="UP001174677"/>
    </source>
</evidence>
<sequence length="128" mass="14259">MGLGINILNREVLETLGLSLISFFHVLPTLFPTVQSISHILSTTTPHISLTTINPMERVTKEQMLLPTPTTPTVPTQKTGTSSRGKVKMMGYLKLNAPKYKEGDDPFRYIKEIKMIANELDTSDSRAI</sequence>
<comment type="caution">
    <text evidence="2">The sequence shown here is derived from an EMBL/GenBank/DDBJ whole genome shotgun (WGS) entry which is preliminary data.</text>
</comment>
<dbReference type="Proteomes" id="UP001174677">
    <property type="component" value="Chromosome 3"/>
</dbReference>
<dbReference type="EMBL" id="JARPOI010000003">
    <property type="protein sequence ID" value="KAJ9185008.1"/>
    <property type="molecule type" value="Genomic_DNA"/>
</dbReference>
<feature type="region of interest" description="Disordered" evidence="1">
    <location>
        <begin position="65"/>
        <end position="85"/>
    </location>
</feature>
<protein>
    <recommendedName>
        <fullName evidence="4">Ty3-gypsy retrotransposon protein</fullName>
    </recommendedName>
</protein>
<evidence type="ECO:0000256" key="1">
    <source>
        <dbReference type="SAM" id="MobiDB-lite"/>
    </source>
</evidence>
<name>A0ABQ9MZS8_HEVBR</name>
<proteinExistence type="predicted"/>
<gene>
    <name evidence="2" type="ORF">P3X46_004688</name>
</gene>
<organism evidence="2 3">
    <name type="scientific">Hevea brasiliensis</name>
    <name type="common">Para rubber tree</name>
    <name type="synonym">Siphonia brasiliensis</name>
    <dbReference type="NCBI Taxonomy" id="3981"/>
    <lineage>
        <taxon>Eukaryota</taxon>
        <taxon>Viridiplantae</taxon>
        <taxon>Streptophyta</taxon>
        <taxon>Embryophyta</taxon>
        <taxon>Tracheophyta</taxon>
        <taxon>Spermatophyta</taxon>
        <taxon>Magnoliopsida</taxon>
        <taxon>eudicotyledons</taxon>
        <taxon>Gunneridae</taxon>
        <taxon>Pentapetalae</taxon>
        <taxon>rosids</taxon>
        <taxon>fabids</taxon>
        <taxon>Malpighiales</taxon>
        <taxon>Euphorbiaceae</taxon>
        <taxon>Crotonoideae</taxon>
        <taxon>Micrandreae</taxon>
        <taxon>Hevea</taxon>
    </lineage>
</organism>
<evidence type="ECO:0000313" key="2">
    <source>
        <dbReference type="EMBL" id="KAJ9185008.1"/>
    </source>
</evidence>
<evidence type="ECO:0008006" key="4">
    <source>
        <dbReference type="Google" id="ProtNLM"/>
    </source>
</evidence>
<feature type="compositionally biased region" description="Low complexity" evidence="1">
    <location>
        <begin position="67"/>
        <end position="81"/>
    </location>
</feature>